<evidence type="ECO:0000256" key="6">
    <source>
        <dbReference type="ARBA" id="ARBA00049261"/>
    </source>
</evidence>
<dbReference type="PANTHER" id="PTHR10173:SF37">
    <property type="entry name" value="METHIONINE-R-SULFOXIDE REDUCTASE B2, MITOCHONDRIAL"/>
    <property type="match status" value="1"/>
</dbReference>
<dbReference type="OMA" id="YDETTDW"/>
<evidence type="ECO:0000256" key="5">
    <source>
        <dbReference type="ARBA" id="ARBA00048488"/>
    </source>
</evidence>
<dbReference type="Gene3D" id="2.170.150.20">
    <property type="entry name" value="Peptide methionine sulfoxide reductase"/>
    <property type="match status" value="1"/>
</dbReference>
<dbReference type="Pfam" id="PF01641">
    <property type="entry name" value="SelR"/>
    <property type="match status" value="1"/>
</dbReference>
<evidence type="ECO:0000256" key="2">
    <source>
        <dbReference type="ARBA" id="ARBA00022723"/>
    </source>
</evidence>
<dbReference type="Proteomes" id="UP000694408">
    <property type="component" value="Unplaced"/>
</dbReference>
<accession>A0A8C5J5X1</accession>
<dbReference type="GO" id="GO:0006979">
    <property type="term" value="P:response to oxidative stress"/>
    <property type="evidence" value="ECO:0007669"/>
    <property type="project" value="InterPro"/>
</dbReference>
<feature type="domain" description="MsrB" evidence="8">
    <location>
        <begin position="51"/>
        <end position="180"/>
    </location>
</feature>
<keyword evidence="4 7" id="KW-0560">Oxidoreductase</keyword>
<protein>
    <recommendedName>
        <fullName evidence="7">Peptide-methionine (R)-S-oxide reductase</fullName>
        <ecNumber evidence="7">1.8.4.12</ecNumber>
    </recommendedName>
</protein>
<comment type="catalytic activity">
    <reaction evidence="5 7">
        <text>L-methionyl-[protein] + [thioredoxin]-disulfide + H2O = L-methionyl-(R)-S-oxide-[protein] + [thioredoxin]-dithiol</text>
        <dbReference type="Rhea" id="RHEA:24164"/>
        <dbReference type="Rhea" id="RHEA-COMP:10698"/>
        <dbReference type="Rhea" id="RHEA-COMP:10700"/>
        <dbReference type="Rhea" id="RHEA-COMP:12313"/>
        <dbReference type="Rhea" id="RHEA-COMP:12314"/>
        <dbReference type="ChEBI" id="CHEBI:15377"/>
        <dbReference type="ChEBI" id="CHEBI:16044"/>
        <dbReference type="ChEBI" id="CHEBI:29950"/>
        <dbReference type="ChEBI" id="CHEBI:45764"/>
        <dbReference type="ChEBI" id="CHEBI:50058"/>
        <dbReference type="EC" id="1.8.4.12"/>
    </reaction>
</comment>
<reference evidence="9" key="1">
    <citation type="submission" date="2025-08" db="UniProtKB">
        <authorList>
            <consortium name="Ensembl"/>
        </authorList>
    </citation>
    <scope>IDENTIFICATION</scope>
</reference>
<proteinExistence type="inferred from homology"/>
<dbReference type="SUPFAM" id="SSF51316">
    <property type="entry name" value="Mss4-like"/>
    <property type="match status" value="1"/>
</dbReference>
<evidence type="ECO:0000259" key="8">
    <source>
        <dbReference type="PROSITE" id="PS51790"/>
    </source>
</evidence>
<dbReference type="PANTHER" id="PTHR10173">
    <property type="entry name" value="METHIONINE SULFOXIDE REDUCTASE"/>
    <property type="match status" value="1"/>
</dbReference>
<name>A0A8C5J5X1_JUNHY</name>
<dbReference type="NCBIfam" id="TIGR00357">
    <property type="entry name" value="peptide-methionine (R)-S-oxide reductase MsrB"/>
    <property type="match status" value="1"/>
</dbReference>
<evidence type="ECO:0000256" key="7">
    <source>
        <dbReference type="RuleBase" id="RU365044"/>
    </source>
</evidence>
<comment type="cofactor">
    <cofactor evidence="7">
        <name>Zn(2+)</name>
        <dbReference type="ChEBI" id="CHEBI:29105"/>
    </cofactor>
    <text evidence="7">Binds 1 zinc ion per subunit.</text>
</comment>
<keyword evidence="3 7" id="KW-0862">Zinc</keyword>
<dbReference type="PROSITE" id="PS51790">
    <property type="entry name" value="MSRB"/>
    <property type="match status" value="1"/>
</dbReference>
<dbReference type="InterPro" id="IPR028427">
    <property type="entry name" value="Met_Sox_Rdtase_MsrB"/>
</dbReference>
<dbReference type="Ensembl" id="ENSJHYT00000015212.1">
    <property type="protein sequence ID" value="ENSJHYP00000012580.1"/>
    <property type="gene ID" value="ENSJHYG00000009800.1"/>
</dbReference>
<organism evidence="9 10">
    <name type="scientific">Junco hyemalis</name>
    <name type="common">Dark-eyed junco</name>
    <dbReference type="NCBI Taxonomy" id="40217"/>
    <lineage>
        <taxon>Eukaryota</taxon>
        <taxon>Metazoa</taxon>
        <taxon>Chordata</taxon>
        <taxon>Craniata</taxon>
        <taxon>Vertebrata</taxon>
        <taxon>Euteleostomi</taxon>
        <taxon>Archelosauria</taxon>
        <taxon>Archosauria</taxon>
        <taxon>Dinosauria</taxon>
        <taxon>Saurischia</taxon>
        <taxon>Theropoda</taxon>
        <taxon>Coelurosauria</taxon>
        <taxon>Aves</taxon>
        <taxon>Neognathae</taxon>
        <taxon>Neoaves</taxon>
        <taxon>Telluraves</taxon>
        <taxon>Australaves</taxon>
        <taxon>Passeriformes</taxon>
        <taxon>Passerellidae</taxon>
        <taxon>Junco</taxon>
    </lineage>
</organism>
<dbReference type="GO" id="GO:0046872">
    <property type="term" value="F:metal ion binding"/>
    <property type="evidence" value="ECO:0007669"/>
    <property type="project" value="UniProtKB-KW"/>
</dbReference>
<dbReference type="FunFam" id="2.170.150.20:FF:000001">
    <property type="entry name" value="Peptide methionine sulfoxide reductase MsrB"/>
    <property type="match status" value="1"/>
</dbReference>
<evidence type="ECO:0000256" key="1">
    <source>
        <dbReference type="ARBA" id="ARBA00007174"/>
    </source>
</evidence>
<dbReference type="GO" id="GO:0030091">
    <property type="term" value="P:protein repair"/>
    <property type="evidence" value="ECO:0007669"/>
    <property type="project" value="InterPro"/>
</dbReference>
<evidence type="ECO:0000313" key="9">
    <source>
        <dbReference type="Ensembl" id="ENSJHYP00000012580.1"/>
    </source>
</evidence>
<comment type="catalytic activity">
    <reaction evidence="6">
        <text>[thioredoxin]-disulfide + L-methionine + H2O = L-methionine (R)-S-oxide + [thioredoxin]-dithiol</text>
        <dbReference type="Rhea" id="RHEA:21260"/>
        <dbReference type="Rhea" id="RHEA-COMP:10698"/>
        <dbReference type="Rhea" id="RHEA-COMP:10700"/>
        <dbReference type="ChEBI" id="CHEBI:15377"/>
        <dbReference type="ChEBI" id="CHEBI:29950"/>
        <dbReference type="ChEBI" id="CHEBI:50058"/>
        <dbReference type="ChEBI" id="CHEBI:57844"/>
        <dbReference type="ChEBI" id="CHEBI:58773"/>
        <dbReference type="EC" id="1.8.4.14"/>
    </reaction>
</comment>
<evidence type="ECO:0000256" key="3">
    <source>
        <dbReference type="ARBA" id="ARBA00022833"/>
    </source>
</evidence>
<dbReference type="InterPro" id="IPR011057">
    <property type="entry name" value="Mss4-like_sf"/>
</dbReference>
<dbReference type="AlphaFoldDB" id="A0A8C5J5X1"/>
<keyword evidence="10" id="KW-1185">Reference proteome</keyword>
<dbReference type="GO" id="GO:0033745">
    <property type="term" value="F:L-methionine-(R)-S-oxide reductase activity"/>
    <property type="evidence" value="ECO:0007669"/>
    <property type="project" value="UniProtKB-EC"/>
</dbReference>
<comment type="similarity">
    <text evidence="1 7">Belongs to the MsrB Met sulfoxide reductase family.</text>
</comment>
<comment type="function">
    <text evidence="7">Methionine-sulfoxide reductase that specifically reduces methionine (R)-sulfoxide back to methionine. While in many cases methionine oxidation is the result of random oxidation following oxidative stress, methionine oxidation is also a post-translational modification that takes place on specific residues.</text>
</comment>
<dbReference type="GO" id="GO:0005737">
    <property type="term" value="C:cytoplasm"/>
    <property type="evidence" value="ECO:0007669"/>
    <property type="project" value="TreeGrafter"/>
</dbReference>
<sequence>MLGGMLGGMLRGMPGRMPGRMLRGMPGGMLRSRRPLLPLRSPLPSAAPAAATDWKKKLTPEQFYVTREKGTEPPFSGIYLNNTESGIYCCVCCNAPLFSSEKKYNSGTGWPSFSEAYGTCGRDESNTNIVRRPDNSLGLRRTEVVCKQCDAHLGHVFDDGPTPSGQRFCINSISLNFKPGSGQ</sequence>
<evidence type="ECO:0000313" key="10">
    <source>
        <dbReference type="Proteomes" id="UP000694408"/>
    </source>
</evidence>
<evidence type="ECO:0000256" key="4">
    <source>
        <dbReference type="ARBA" id="ARBA00023002"/>
    </source>
</evidence>
<dbReference type="EC" id="1.8.4.12" evidence="7"/>
<dbReference type="InterPro" id="IPR002579">
    <property type="entry name" value="Met_Sox_Rdtase_MsrB_dom"/>
</dbReference>
<reference evidence="9" key="2">
    <citation type="submission" date="2025-09" db="UniProtKB">
        <authorList>
            <consortium name="Ensembl"/>
        </authorList>
    </citation>
    <scope>IDENTIFICATION</scope>
</reference>
<dbReference type="GO" id="GO:0033743">
    <property type="term" value="F:peptide-methionine (R)-S-oxide reductase activity"/>
    <property type="evidence" value="ECO:0007669"/>
    <property type="project" value="UniProtKB-EC"/>
</dbReference>
<keyword evidence="2 7" id="KW-0479">Metal-binding</keyword>